<accession>A0A3P8BDE8</accession>
<evidence type="ECO:0000256" key="1">
    <source>
        <dbReference type="SAM" id="MobiDB-lite"/>
    </source>
</evidence>
<sequence>MKSAATFAVCPRPPSSSPPSSSSWSCSRNQPPIQTDAQRQTPQPPSIGKITTIATATGVEDEHDDDDYNRLR</sequence>
<reference evidence="2 3" key="1">
    <citation type="submission" date="2018-11" db="EMBL/GenBank/DDBJ databases">
        <authorList>
            <consortium name="Pathogen Informatics"/>
        </authorList>
    </citation>
    <scope>NUCLEOTIDE SEQUENCE [LARGE SCALE GENOMIC DNA]</scope>
</reference>
<feature type="compositionally biased region" description="Acidic residues" evidence="1">
    <location>
        <begin position="59"/>
        <end position="72"/>
    </location>
</feature>
<evidence type="ECO:0000313" key="2">
    <source>
        <dbReference type="EMBL" id="VDP24122.1"/>
    </source>
</evidence>
<accession>A0A183GFR6</accession>
<gene>
    <name evidence="2" type="ORF">HPBE_LOCUS21261</name>
</gene>
<feature type="region of interest" description="Disordered" evidence="1">
    <location>
        <begin position="1"/>
        <end position="72"/>
    </location>
</feature>
<protein>
    <submittedName>
        <fullName evidence="2 4">Uncharacterized protein</fullName>
    </submittedName>
</protein>
<dbReference type="EMBL" id="UZAH01032839">
    <property type="protein sequence ID" value="VDP24122.1"/>
    <property type="molecule type" value="Genomic_DNA"/>
</dbReference>
<evidence type="ECO:0000313" key="4">
    <source>
        <dbReference type="WBParaSite" id="HPBE_0002126201-mRNA-1"/>
    </source>
</evidence>
<reference evidence="4" key="2">
    <citation type="submission" date="2019-09" db="UniProtKB">
        <authorList>
            <consortium name="WormBaseParasite"/>
        </authorList>
    </citation>
    <scope>IDENTIFICATION</scope>
</reference>
<dbReference type="WBParaSite" id="HPBE_0002126201-mRNA-1">
    <property type="protein sequence ID" value="HPBE_0002126201-mRNA-1"/>
    <property type="gene ID" value="HPBE_0002126201"/>
</dbReference>
<dbReference type="Proteomes" id="UP000050761">
    <property type="component" value="Unassembled WGS sequence"/>
</dbReference>
<feature type="compositionally biased region" description="Low complexity" evidence="1">
    <location>
        <begin position="18"/>
        <end position="32"/>
    </location>
</feature>
<proteinExistence type="predicted"/>
<name>A0A183GFR6_HELPZ</name>
<dbReference type="AlphaFoldDB" id="A0A183GFR6"/>
<evidence type="ECO:0000313" key="3">
    <source>
        <dbReference type="Proteomes" id="UP000050761"/>
    </source>
</evidence>
<organism evidence="3 4">
    <name type="scientific">Heligmosomoides polygyrus</name>
    <name type="common">Parasitic roundworm</name>
    <dbReference type="NCBI Taxonomy" id="6339"/>
    <lineage>
        <taxon>Eukaryota</taxon>
        <taxon>Metazoa</taxon>
        <taxon>Ecdysozoa</taxon>
        <taxon>Nematoda</taxon>
        <taxon>Chromadorea</taxon>
        <taxon>Rhabditida</taxon>
        <taxon>Rhabditina</taxon>
        <taxon>Rhabditomorpha</taxon>
        <taxon>Strongyloidea</taxon>
        <taxon>Heligmosomidae</taxon>
        <taxon>Heligmosomoides</taxon>
    </lineage>
</organism>
<keyword evidence="3" id="KW-1185">Reference proteome</keyword>